<gene>
    <name evidence="1" type="ORF">A2872_01465</name>
</gene>
<dbReference type="EMBL" id="MFJG01000009">
    <property type="protein sequence ID" value="OGG07293.1"/>
    <property type="molecule type" value="Genomic_DNA"/>
</dbReference>
<organism evidence="1 2">
    <name type="scientific">Candidatus Gottesmanbacteria bacterium RIFCSPHIGHO2_01_FULL_42_12</name>
    <dbReference type="NCBI Taxonomy" id="1798377"/>
    <lineage>
        <taxon>Bacteria</taxon>
        <taxon>Candidatus Gottesmaniibacteriota</taxon>
    </lineage>
</organism>
<reference evidence="1 2" key="1">
    <citation type="journal article" date="2016" name="Nat. Commun.">
        <title>Thousands of microbial genomes shed light on interconnected biogeochemical processes in an aquifer system.</title>
        <authorList>
            <person name="Anantharaman K."/>
            <person name="Brown C.T."/>
            <person name="Hug L.A."/>
            <person name="Sharon I."/>
            <person name="Castelle C.J."/>
            <person name="Probst A.J."/>
            <person name="Thomas B.C."/>
            <person name="Singh A."/>
            <person name="Wilkins M.J."/>
            <person name="Karaoz U."/>
            <person name="Brodie E.L."/>
            <person name="Williams K.H."/>
            <person name="Hubbard S.S."/>
            <person name="Banfield J.F."/>
        </authorList>
    </citation>
    <scope>NUCLEOTIDE SEQUENCE [LARGE SCALE GENOMIC DNA]</scope>
</reference>
<sequence length="95" mass="11207">MHGKEVAKDEETKKIPHFKTEEEEDRFWQKVDSTEYVDWSKAEHWVFPNLKLSTQPITIRLPKSLINDFKIEANKRDVPYQALMKQALYSGLATL</sequence>
<protein>
    <submittedName>
        <fullName evidence="1">Uncharacterized protein</fullName>
    </submittedName>
</protein>
<dbReference type="InterPro" id="IPR022148">
    <property type="entry name" value="CopG_antitoxin"/>
</dbReference>
<dbReference type="AlphaFoldDB" id="A0A1F5Z4J3"/>
<accession>A0A1F5Z4J3</accession>
<dbReference type="Proteomes" id="UP000178681">
    <property type="component" value="Unassembled WGS sequence"/>
</dbReference>
<dbReference type="Pfam" id="PF12441">
    <property type="entry name" value="CopG_antitoxin"/>
    <property type="match status" value="1"/>
</dbReference>
<comment type="caution">
    <text evidence="1">The sequence shown here is derived from an EMBL/GenBank/DDBJ whole genome shotgun (WGS) entry which is preliminary data.</text>
</comment>
<evidence type="ECO:0000313" key="2">
    <source>
        <dbReference type="Proteomes" id="UP000178681"/>
    </source>
</evidence>
<proteinExistence type="predicted"/>
<name>A0A1F5Z4J3_9BACT</name>
<evidence type="ECO:0000313" key="1">
    <source>
        <dbReference type="EMBL" id="OGG07293.1"/>
    </source>
</evidence>